<organism evidence="1">
    <name type="scientific">Anopheles sinensis</name>
    <name type="common">Mosquito</name>
    <dbReference type="NCBI Taxonomy" id="74873"/>
    <lineage>
        <taxon>Eukaryota</taxon>
        <taxon>Metazoa</taxon>
        <taxon>Ecdysozoa</taxon>
        <taxon>Arthropoda</taxon>
        <taxon>Hexapoda</taxon>
        <taxon>Insecta</taxon>
        <taxon>Pterygota</taxon>
        <taxon>Neoptera</taxon>
        <taxon>Endopterygota</taxon>
        <taxon>Diptera</taxon>
        <taxon>Nematocera</taxon>
        <taxon>Culicoidea</taxon>
        <taxon>Culicidae</taxon>
        <taxon>Anophelinae</taxon>
        <taxon>Anopheles</taxon>
    </lineage>
</organism>
<dbReference type="EMBL" id="KE525369">
    <property type="protein sequence ID" value="KFB52255.1"/>
    <property type="molecule type" value="Genomic_DNA"/>
</dbReference>
<name>A0A084WPW1_ANOSI</name>
<accession>A0A084WPW1</accession>
<dbReference type="VEuPathDB" id="VectorBase:ASIC020370"/>
<evidence type="ECO:0000313" key="3">
    <source>
        <dbReference type="Proteomes" id="UP000030765"/>
    </source>
</evidence>
<dbReference type="Proteomes" id="UP000030765">
    <property type="component" value="Unassembled WGS sequence"/>
</dbReference>
<dbReference type="EMBL" id="ATLV01025134">
    <property type="status" value="NOT_ANNOTATED_CDS"/>
    <property type="molecule type" value="Genomic_DNA"/>
</dbReference>
<dbReference type="EnsemblMetazoa" id="ASIC020370-RA">
    <property type="protein sequence ID" value="ASIC020370-PA"/>
    <property type="gene ID" value="ASIC020370"/>
</dbReference>
<reference evidence="1 3" key="1">
    <citation type="journal article" date="2014" name="BMC Genomics">
        <title>Genome sequence of Anopheles sinensis provides insight into genetics basis of mosquito competence for malaria parasites.</title>
        <authorList>
            <person name="Zhou D."/>
            <person name="Zhang D."/>
            <person name="Ding G."/>
            <person name="Shi L."/>
            <person name="Hou Q."/>
            <person name="Ye Y."/>
            <person name="Xu Y."/>
            <person name="Zhou H."/>
            <person name="Xiong C."/>
            <person name="Li S."/>
            <person name="Yu J."/>
            <person name="Hong S."/>
            <person name="Yu X."/>
            <person name="Zou P."/>
            <person name="Chen C."/>
            <person name="Chang X."/>
            <person name="Wang W."/>
            <person name="Lv Y."/>
            <person name="Sun Y."/>
            <person name="Ma L."/>
            <person name="Shen B."/>
            <person name="Zhu C."/>
        </authorList>
    </citation>
    <scope>NUCLEOTIDE SEQUENCE [LARGE SCALE GENOMIC DNA]</scope>
</reference>
<reference evidence="2" key="2">
    <citation type="submission" date="2020-05" db="UniProtKB">
        <authorList>
            <consortium name="EnsemblMetazoa"/>
        </authorList>
    </citation>
    <scope>IDENTIFICATION</scope>
</reference>
<keyword evidence="3" id="KW-1185">Reference proteome</keyword>
<proteinExistence type="predicted"/>
<gene>
    <name evidence="1" type="ORF">ZHAS_00020370</name>
</gene>
<sequence length="70" mass="7727">MAGCLQWKIPPPFSCPLPPDVAACLRDACPQNDRSLLHGVPLLASYIWLLYRTSLNVDRPRQSKTAPVAP</sequence>
<protein>
    <submittedName>
        <fullName evidence="1 2">Uncharacterized protein</fullName>
    </submittedName>
</protein>
<dbReference type="AlphaFoldDB" id="A0A084WPW1"/>
<evidence type="ECO:0000313" key="1">
    <source>
        <dbReference type="EMBL" id="KFB52255.1"/>
    </source>
</evidence>
<evidence type="ECO:0000313" key="2">
    <source>
        <dbReference type="EnsemblMetazoa" id="ASIC020370-PA"/>
    </source>
</evidence>